<feature type="transmembrane region" description="Helical" evidence="8">
    <location>
        <begin position="251"/>
        <end position="272"/>
    </location>
</feature>
<accession>A0AAW1Q8C9</accession>
<evidence type="ECO:0000313" key="10">
    <source>
        <dbReference type="EMBL" id="KAK9817231.1"/>
    </source>
</evidence>
<keyword evidence="5" id="KW-0029">Amino-acid transport</keyword>
<feature type="transmembrane region" description="Helical" evidence="8">
    <location>
        <begin position="293"/>
        <end position="312"/>
    </location>
</feature>
<feature type="transmembrane region" description="Helical" evidence="8">
    <location>
        <begin position="443"/>
        <end position="464"/>
    </location>
</feature>
<evidence type="ECO:0000256" key="7">
    <source>
        <dbReference type="ARBA" id="ARBA00023136"/>
    </source>
</evidence>
<dbReference type="Pfam" id="PF01490">
    <property type="entry name" value="Aa_trans"/>
    <property type="match status" value="1"/>
</dbReference>
<feature type="transmembrane region" description="Helical" evidence="8">
    <location>
        <begin position="332"/>
        <end position="355"/>
    </location>
</feature>
<comment type="subcellular location">
    <subcellularLocation>
        <location evidence="1">Membrane</location>
        <topology evidence="1">Multi-pass membrane protein</topology>
    </subcellularLocation>
</comment>
<evidence type="ECO:0000256" key="4">
    <source>
        <dbReference type="ARBA" id="ARBA00022692"/>
    </source>
</evidence>
<evidence type="ECO:0000256" key="2">
    <source>
        <dbReference type="ARBA" id="ARBA00008066"/>
    </source>
</evidence>
<name>A0AAW1Q8C9_9CHLO</name>
<gene>
    <name evidence="10" type="ORF">WJX72_011431</name>
</gene>
<comment type="similarity">
    <text evidence="2">Belongs to the amino acid/polyamine transporter 2 family.</text>
</comment>
<dbReference type="EMBL" id="JALJOR010000005">
    <property type="protein sequence ID" value="KAK9817231.1"/>
    <property type="molecule type" value="Genomic_DNA"/>
</dbReference>
<keyword evidence="11" id="KW-1185">Reference proteome</keyword>
<keyword evidence="7 8" id="KW-0472">Membrane</keyword>
<dbReference type="PANTHER" id="PTHR22950:SF458">
    <property type="entry name" value="SODIUM-COUPLED NEUTRAL AMINO ACID TRANSPORTER 11-RELATED"/>
    <property type="match status" value="1"/>
</dbReference>
<proteinExistence type="inferred from homology"/>
<feature type="transmembrane region" description="Helical" evidence="8">
    <location>
        <begin position="407"/>
        <end position="431"/>
    </location>
</feature>
<feature type="transmembrane region" description="Helical" evidence="8">
    <location>
        <begin position="382"/>
        <end position="401"/>
    </location>
</feature>
<feature type="transmembrane region" description="Helical" evidence="8">
    <location>
        <begin position="133"/>
        <end position="153"/>
    </location>
</feature>
<sequence length="465" mass="48793">MDEEQGQSMGIKQPLLAAEPREGSLNIRVTAYGTADGSDTAAAEPLLSPAGRTRCSRAKAVFNLANTIIGAGMLALPKAYATLGVVAGTLTLLAICYMTYASLIVLIKAAEDSGRCSYAAIVGAKLGTACSAALRLAIILNCAGVIVIYMVVIADSLAGITEFAAMGPPAGPAPARTVIITVVAWLFVAPLVAPRTMRTLSHASLLSLSCACLFCGVTIALATAAACKGQLPHIHWLPDRQAFAGSPVRMIAQALAAVPVITTAFICHFNIHPVMAELKNYSHGRMRQVVQRSLGFCAATYIAVPVAAYMLFGDQTHGDVISNFTPAALGKLVAAPLAQALVLAVRSTNVLSLWLSMPMLMFPLRAEVFTLLKQGTQPSNTVFFGVTYVLLGLCYVLAVFVTSMWTAASLVGATSGIMLAFLFPALIMIRADPCRSCCSWRKLCAWGMFGLGCVLAVAGVASNFH</sequence>
<evidence type="ECO:0000256" key="1">
    <source>
        <dbReference type="ARBA" id="ARBA00004141"/>
    </source>
</evidence>
<evidence type="ECO:0000256" key="5">
    <source>
        <dbReference type="ARBA" id="ARBA00022970"/>
    </source>
</evidence>
<evidence type="ECO:0000256" key="6">
    <source>
        <dbReference type="ARBA" id="ARBA00022989"/>
    </source>
</evidence>
<dbReference type="AlphaFoldDB" id="A0AAW1Q8C9"/>
<dbReference type="GO" id="GO:0016020">
    <property type="term" value="C:membrane"/>
    <property type="evidence" value="ECO:0007669"/>
    <property type="project" value="UniProtKB-SubCell"/>
</dbReference>
<evidence type="ECO:0000259" key="9">
    <source>
        <dbReference type="Pfam" id="PF01490"/>
    </source>
</evidence>
<keyword evidence="4 8" id="KW-0812">Transmembrane</keyword>
<feature type="domain" description="Amino acid transporter transmembrane" evidence="9">
    <location>
        <begin position="56"/>
        <end position="461"/>
    </location>
</feature>
<dbReference type="PANTHER" id="PTHR22950">
    <property type="entry name" value="AMINO ACID TRANSPORTER"/>
    <property type="match status" value="1"/>
</dbReference>
<dbReference type="GO" id="GO:0015179">
    <property type="term" value="F:L-amino acid transmembrane transporter activity"/>
    <property type="evidence" value="ECO:0007669"/>
    <property type="project" value="TreeGrafter"/>
</dbReference>
<evidence type="ECO:0000256" key="3">
    <source>
        <dbReference type="ARBA" id="ARBA00022448"/>
    </source>
</evidence>
<keyword evidence="3" id="KW-0813">Transport</keyword>
<evidence type="ECO:0000256" key="8">
    <source>
        <dbReference type="SAM" id="Phobius"/>
    </source>
</evidence>
<protein>
    <recommendedName>
        <fullName evidence="9">Amino acid transporter transmembrane domain-containing protein</fullName>
    </recommendedName>
</protein>
<organism evidence="10 11">
    <name type="scientific">[Myrmecia] bisecta</name>
    <dbReference type="NCBI Taxonomy" id="41462"/>
    <lineage>
        <taxon>Eukaryota</taxon>
        <taxon>Viridiplantae</taxon>
        <taxon>Chlorophyta</taxon>
        <taxon>core chlorophytes</taxon>
        <taxon>Trebouxiophyceae</taxon>
        <taxon>Trebouxiales</taxon>
        <taxon>Trebouxiaceae</taxon>
        <taxon>Myrmecia</taxon>
    </lineage>
</organism>
<feature type="transmembrane region" description="Helical" evidence="8">
    <location>
        <begin position="205"/>
        <end position="231"/>
    </location>
</feature>
<dbReference type="Proteomes" id="UP001489004">
    <property type="component" value="Unassembled WGS sequence"/>
</dbReference>
<keyword evidence="6 8" id="KW-1133">Transmembrane helix</keyword>
<reference evidence="10 11" key="1">
    <citation type="journal article" date="2024" name="Nat. Commun.">
        <title>Phylogenomics reveals the evolutionary origins of lichenization in chlorophyte algae.</title>
        <authorList>
            <person name="Puginier C."/>
            <person name="Libourel C."/>
            <person name="Otte J."/>
            <person name="Skaloud P."/>
            <person name="Haon M."/>
            <person name="Grisel S."/>
            <person name="Petersen M."/>
            <person name="Berrin J.G."/>
            <person name="Delaux P.M."/>
            <person name="Dal Grande F."/>
            <person name="Keller J."/>
        </authorList>
    </citation>
    <scope>NUCLEOTIDE SEQUENCE [LARGE SCALE GENOMIC DNA]</scope>
    <source>
        <strain evidence="10 11">SAG 2043</strain>
    </source>
</reference>
<feature type="transmembrane region" description="Helical" evidence="8">
    <location>
        <begin position="173"/>
        <end position="193"/>
    </location>
</feature>
<feature type="transmembrane region" description="Helical" evidence="8">
    <location>
        <begin position="83"/>
        <end position="107"/>
    </location>
</feature>
<feature type="transmembrane region" description="Helical" evidence="8">
    <location>
        <begin position="60"/>
        <end position="77"/>
    </location>
</feature>
<dbReference type="InterPro" id="IPR013057">
    <property type="entry name" value="AA_transpt_TM"/>
</dbReference>
<comment type="caution">
    <text evidence="10">The sequence shown here is derived from an EMBL/GenBank/DDBJ whole genome shotgun (WGS) entry which is preliminary data.</text>
</comment>
<evidence type="ECO:0000313" key="11">
    <source>
        <dbReference type="Proteomes" id="UP001489004"/>
    </source>
</evidence>